<feature type="compositionally biased region" description="Polar residues" evidence="7">
    <location>
        <begin position="112"/>
        <end position="134"/>
    </location>
</feature>
<protein>
    <recommendedName>
        <fullName evidence="8">Zn(2)-C6 fungal-type domain-containing protein</fullName>
    </recommendedName>
</protein>
<feature type="region of interest" description="Disordered" evidence="7">
    <location>
        <begin position="158"/>
        <end position="178"/>
    </location>
</feature>
<dbReference type="OrthoDB" id="435881at2759"/>
<dbReference type="CDD" id="cd00067">
    <property type="entry name" value="GAL4"/>
    <property type="match status" value="1"/>
</dbReference>
<dbReference type="SMART" id="SM00906">
    <property type="entry name" value="Fungal_trans"/>
    <property type="match status" value="1"/>
</dbReference>
<dbReference type="PROSITE" id="PS50048">
    <property type="entry name" value="ZN2_CY6_FUNGAL_2"/>
    <property type="match status" value="1"/>
</dbReference>
<feature type="region of interest" description="Disordered" evidence="7">
    <location>
        <begin position="112"/>
        <end position="135"/>
    </location>
</feature>
<name>A0A225AGK3_TALAT</name>
<reference evidence="9 10" key="1">
    <citation type="submission" date="2015-06" db="EMBL/GenBank/DDBJ databases">
        <title>Talaromyces atroroseus IBT 11181 draft genome.</title>
        <authorList>
            <person name="Rasmussen K.B."/>
            <person name="Rasmussen S."/>
            <person name="Petersen B."/>
            <person name="Sicheritz-Ponten T."/>
            <person name="Mortensen U.H."/>
            <person name="Thrane U."/>
        </authorList>
    </citation>
    <scope>NUCLEOTIDE SEQUENCE [LARGE SCALE GENOMIC DNA]</scope>
    <source>
        <strain evidence="9 10">IBT 11181</strain>
    </source>
</reference>
<dbReference type="GO" id="GO:0006351">
    <property type="term" value="P:DNA-templated transcription"/>
    <property type="evidence" value="ECO:0007669"/>
    <property type="project" value="InterPro"/>
</dbReference>
<accession>A0A225AGK3</accession>
<dbReference type="CDD" id="cd12148">
    <property type="entry name" value="fungal_TF_MHR"/>
    <property type="match status" value="1"/>
</dbReference>
<evidence type="ECO:0000256" key="1">
    <source>
        <dbReference type="ARBA" id="ARBA00004123"/>
    </source>
</evidence>
<evidence type="ECO:0000256" key="2">
    <source>
        <dbReference type="ARBA" id="ARBA00022723"/>
    </source>
</evidence>
<keyword evidence="4" id="KW-0238">DNA-binding</keyword>
<organism evidence="9 10">
    <name type="scientific">Talaromyces atroroseus</name>
    <dbReference type="NCBI Taxonomy" id="1441469"/>
    <lineage>
        <taxon>Eukaryota</taxon>
        <taxon>Fungi</taxon>
        <taxon>Dikarya</taxon>
        <taxon>Ascomycota</taxon>
        <taxon>Pezizomycotina</taxon>
        <taxon>Eurotiomycetes</taxon>
        <taxon>Eurotiomycetidae</taxon>
        <taxon>Eurotiales</taxon>
        <taxon>Trichocomaceae</taxon>
        <taxon>Talaromyces</taxon>
        <taxon>Talaromyces sect. Trachyspermi</taxon>
    </lineage>
</organism>
<dbReference type="GO" id="GO:0008270">
    <property type="term" value="F:zinc ion binding"/>
    <property type="evidence" value="ECO:0007669"/>
    <property type="project" value="InterPro"/>
</dbReference>
<dbReference type="GeneID" id="31004473"/>
<dbReference type="Pfam" id="PF00172">
    <property type="entry name" value="Zn_clus"/>
    <property type="match status" value="1"/>
</dbReference>
<evidence type="ECO:0000259" key="8">
    <source>
        <dbReference type="PROSITE" id="PS50048"/>
    </source>
</evidence>
<proteinExistence type="predicted"/>
<dbReference type="EMBL" id="LFMY01000006">
    <property type="protein sequence ID" value="OKL59820.1"/>
    <property type="molecule type" value="Genomic_DNA"/>
</dbReference>
<keyword evidence="3" id="KW-0805">Transcription regulation</keyword>
<dbReference type="InterPro" id="IPR050613">
    <property type="entry name" value="Sec_Metabolite_Reg"/>
</dbReference>
<keyword evidence="2" id="KW-0479">Metal-binding</keyword>
<evidence type="ECO:0000313" key="9">
    <source>
        <dbReference type="EMBL" id="OKL59820.1"/>
    </source>
</evidence>
<dbReference type="GO" id="GO:0005634">
    <property type="term" value="C:nucleus"/>
    <property type="evidence" value="ECO:0007669"/>
    <property type="project" value="UniProtKB-SubCell"/>
</dbReference>
<dbReference type="PROSITE" id="PS00463">
    <property type="entry name" value="ZN2_CY6_FUNGAL_1"/>
    <property type="match status" value="1"/>
</dbReference>
<dbReference type="InterPro" id="IPR036864">
    <property type="entry name" value="Zn2-C6_fun-type_DNA-bd_sf"/>
</dbReference>
<feature type="domain" description="Zn(2)-C6 fungal-type" evidence="8">
    <location>
        <begin position="15"/>
        <end position="42"/>
    </location>
</feature>
<evidence type="ECO:0000256" key="3">
    <source>
        <dbReference type="ARBA" id="ARBA00023015"/>
    </source>
</evidence>
<sequence length="684" mass="77055">MSSFPSRNQHLPTLSCEFCRQRKIKCDKLNPCTNCQKAGINCESVRRKRLPRGRHANNKPGGTTQDLRDKIARLEALVNVAIAESSSGTSIVGSGKGDASTASAFTENGWTLTSADSQKPTAPSPAVSGSTTDSRPVAPQFWSNVMTEIHGVQGMVSEDTDDEDDRVEEHEKPFRTPTSSSYLMGLSLGRLGRLHSLSLRPSRAVTDALCDIFLNHVDRIIKVLHRPSLKQHLLDGTPYPTCKDSPNAENALDTAVFYAAVASMTDRQCQQLFQCARMDVLPEYQSACETALERADLMRTTDITVLQAFVLYLVATRAHDKSRAVWTLLATAVRIAQALNLHVESLHPTETFFDRQMRKRLWLTICVLDVQTSIDPDSLPLIPLEMTQIALPRNVNDTDFDISYKGHDLPERQEVTDMTFPLVIYSLQAFGRRLYYTEPQQWSAHEELVASFHNITSQLTKYCNPDDSNYSWFVHYGTQSLEAAARLHIFRRFASMRDNMPSFNQERPSILALCAKVIENAPRIQNDERGEGFRWYVTPQWPTVVVAIRECYISTDPTLVMQVWPLIEDVFEHYKKAHADPNGRAKTRMIRKLMERTRERVNALIQSTSVDSQNIVPTLDFGSLPQEPGEPLDDTTMANIEKQSFDPMDPSWAVGWDDLINELSYGAFPSGEFGDWKLADNLFG</sequence>
<evidence type="ECO:0000256" key="7">
    <source>
        <dbReference type="SAM" id="MobiDB-lite"/>
    </source>
</evidence>
<dbReference type="GO" id="GO:0000981">
    <property type="term" value="F:DNA-binding transcription factor activity, RNA polymerase II-specific"/>
    <property type="evidence" value="ECO:0007669"/>
    <property type="project" value="InterPro"/>
</dbReference>
<dbReference type="Pfam" id="PF04082">
    <property type="entry name" value="Fungal_trans"/>
    <property type="match status" value="1"/>
</dbReference>
<evidence type="ECO:0000256" key="6">
    <source>
        <dbReference type="ARBA" id="ARBA00023242"/>
    </source>
</evidence>
<dbReference type="InterPro" id="IPR007219">
    <property type="entry name" value="XnlR_reg_dom"/>
</dbReference>
<dbReference type="PANTHER" id="PTHR31001:SF50">
    <property type="entry name" value="ZN(II)2CYS6 TRANSCRIPTION FACTOR (EUROFUNG)"/>
    <property type="match status" value="1"/>
</dbReference>
<comment type="caution">
    <text evidence="9">The sequence shown here is derived from an EMBL/GenBank/DDBJ whole genome shotgun (WGS) entry which is preliminary data.</text>
</comment>
<keyword evidence="10" id="KW-1185">Reference proteome</keyword>
<dbReference type="SUPFAM" id="SSF57701">
    <property type="entry name" value="Zn2/Cys6 DNA-binding domain"/>
    <property type="match status" value="1"/>
</dbReference>
<dbReference type="Gene3D" id="4.10.240.10">
    <property type="entry name" value="Zn(2)-C6 fungal-type DNA-binding domain"/>
    <property type="match status" value="1"/>
</dbReference>
<keyword evidence="6" id="KW-0539">Nucleus</keyword>
<comment type="subcellular location">
    <subcellularLocation>
        <location evidence="1">Nucleus</location>
    </subcellularLocation>
</comment>
<evidence type="ECO:0000256" key="4">
    <source>
        <dbReference type="ARBA" id="ARBA00023125"/>
    </source>
</evidence>
<dbReference type="GO" id="GO:0003677">
    <property type="term" value="F:DNA binding"/>
    <property type="evidence" value="ECO:0007669"/>
    <property type="project" value="UniProtKB-KW"/>
</dbReference>
<dbReference type="InterPro" id="IPR001138">
    <property type="entry name" value="Zn2Cys6_DnaBD"/>
</dbReference>
<keyword evidence="5" id="KW-0804">Transcription</keyword>
<dbReference type="Proteomes" id="UP000214365">
    <property type="component" value="Unassembled WGS sequence"/>
</dbReference>
<dbReference type="PANTHER" id="PTHR31001">
    <property type="entry name" value="UNCHARACTERIZED TRANSCRIPTIONAL REGULATORY PROTEIN"/>
    <property type="match status" value="1"/>
</dbReference>
<evidence type="ECO:0000313" key="10">
    <source>
        <dbReference type="Proteomes" id="UP000214365"/>
    </source>
</evidence>
<dbReference type="RefSeq" id="XP_020119941.1">
    <property type="nucleotide sequence ID" value="XM_020267019.1"/>
</dbReference>
<gene>
    <name evidence="9" type="ORF">UA08_04718</name>
</gene>
<dbReference type="SMART" id="SM00066">
    <property type="entry name" value="GAL4"/>
    <property type="match status" value="1"/>
</dbReference>
<evidence type="ECO:0000256" key="5">
    <source>
        <dbReference type="ARBA" id="ARBA00023163"/>
    </source>
</evidence>
<dbReference type="AlphaFoldDB" id="A0A225AGK3"/>